<sequence>MENEHELSYETLTRVYLGSYEHYMSVGAEVVPLEPGFEFDDQEWVEMGSFLFVRLEMRSRCFKASILRLITSLGKGDLEDSLYTTGDKLEHPRELFLRSLFNSAQAILLACSIPIGWAYAFHQDKASIFRVPVANVTLSSSAHLLCENTDSFPLFATGVSFDSRFLLGLLVFSMVAASASRAAAIPSEINYRIVA</sequence>
<accession>A0A6L2JJU9</accession>
<protein>
    <submittedName>
        <fullName evidence="1">Uncharacterized protein</fullName>
    </submittedName>
</protein>
<name>A0A6L2JJU9_TANCI</name>
<gene>
    <name evidence="1" type="ORF">Tci_009184</name>
</gene>
<proteinExistence type="predicted"/>
<dbReference type="EMBL" id="BKCJ010000899">
    <property type="protein sequence ID" value="GEU37206.1"/>
    <property type="molecule type" value="Genomic_DNA"/>
</dbReference>
<reference evidence="1" key="1">
    <citation type="journal article" date="2019" name="Sci. Rep.">
        <title>Draft genome of Tanacetum cinerariifolium, the natural source of mosquito coil.</title>
        <authorList>
            <person name="Yamashiro T."/>
            <person name="Shiraishi A."/>
            <person name="Satake H."/>
            <person name="Nakayama K."/>
        </authorList>
    </citation>
    <scope>NUCLEOTIDE SEQUENCE</scope>
</reference>
<dbReference type="AlphaFoldDB" id="A0A6L2JJU9"/>
<comment type="caution">
    <text evidence="1">The sequence shown here is derived from an EMBL/GenBank/DDBJ whole genome shotgun (WGS) entry which is preliminary data.</text>
</comment>
<evidence type="ECO:0000313" key="1">
    <source>
        <dbReference type="EMBL" id="GEU37206.1"/>
    </source>
</evidence>
<organism evidence="1">
    <name type="scientific">Tanacetum cinerariifolium</name>
    <name type="common">Dalmatian daisy</name>
    <name type="synonym">Chrysanthemum cinerariifolium</name>
    <dbReference type="NCBI Taxonomy" id="118510"/>
    <lineage>
        <taxon>Eukaryota</taxon>
        <taxon>Viridiplantae</taxon>
        <taxon>Streptophyta</taxon>
        <taxon>Embryophyta</taxon>
        <taxon>Tracheophyta</taxon>
        <taxon>Spermatophyta</taxon>
        <taxon>Magnoliopsida</taxon>
        <taxon>eudicotyledons</taxon>
        <taxon>Gunneridae</taxon>
        <taxon>Pentapetalae</taxon>
        <taxon>asterids</taxon>
        <taxon>campanulids</taxon>
        <taxon>Asterales</taxon>
        <taxon>Asteraceae</taxon>
        <taxon>Asteroideae</taxon>
        <taxon>Anthemideae</taxon>
        <taxon>Anthemidinae</taxon>
        <taxon>Tanacetum</taxon>
    </lineage>
</organism>